<proteinExistence type="predicted"/>
<organism evidence="1 2">
    <name type="scientific">Owenia fusiformis</name>
    <name type="common">Polychaete worm</name>
    <dbReference type="NCBI Taxonomy" id="6347"/>
    <lineage>
        <taxon>Eukaryota</taxon>
        <taxon>Metazoa</taxon>
        <taxon>Spiralia</taxon>
        <taxon>Lophotrochozoa</taxon>
        <taxon>Annelida</taxon>
        <taxon>Polychaeta</taxon>
        <taxon>Sedentaria</taxon>
        <taxon>Canalipalpata</taxon>
        <taxon>Sabellida</taxon>
        <taxon>Oweniida</taxon>
        <taxon>Oweniidae</taxon>
        <taxon>Owenia</taxon>
    </lineage>
</organism>
<comment type="caution">
    <text evidence="1">The sequence shown here is derived from an EMBL/GenBank/DDBJ whole genome shotgun (WGS) entry which is preliminary data.</text>
</comment>
<dbReference type="EMBL" id="CAIIXF020000010">
    <property type="protein sequence ID" value="CAH1795801.1"/>
    <property type="molecule type" value="Genomic_DNA"/>
</dbReference>
<keyword evidence="2" id="KW-1185">Reference proteome</keyword>
<name>A0A8J1TVW5_OWEFU</name>
<feature type="non-terminal residue" evidence="1">
    <location>
        <position position="1"/>
    </location>
</feature>
<evidence type="ECO:0000313" key="2">
    <source>
        <dbReference type="Proteomes" id="UP000749559"/>
    </source>
</evidence>
<evidence type="ECO:0000313" key="1">
    <source>
        <dbReference type="EMBL" id="CAH1795801.1"/>
    </source>
</evidence>
<reference evidence="1" key="1">
    <citation type="submission" date="2022-03" db="EMBL/GenBank/DDBJ databases">
        <authorList>
            <person name="Martin C."/>
        </authorList>
    </citation>
    <scope>NUCLEOTIDE SEQUENCE</scope>
</reference>
<accession>A0A8J1TVW5</accession>
<dbReference type="AlphaFoldDB" id="A0A8J1TVW5"/>
<gene>
    <name evidence="1" type="ORF">OFUS_LOCUS20289</name>
</gene>
<dbReference type="Proteomes" id="UP000749559">
    <property type="component" value="Unassembled WGS sequence"/>
</dbReference>
<protein>
    <submittedName>
        <fullName evidence="1">Uncharacterized protein</fullName>
    </submittedName>
</protein>
<sequence length="174" mass="19715">KVIMLILFLAISLQAGISLAQDSTLYWCECSLLRENGSLGEIQPVLEELTGAFVNLDDRTECIPGDLNICDQYCRDQIRSGNLTFETVIADGSDHENETYGDHMCHEIHEYNPSELPIGSPGYRVFAFSRMQECVTLDTTWYTFIESQFDPPNNLCCDANEHYVKCNAEIMLNK</sequence>